<reference evidence="1" key="1">
    <citation type="journal article" date="2022" name="bioRxiv">
        <title>Deciphering the potential niche of two novel black yeast fungi from a biological soil crust based on their genomes, phenotypes, and melanin regulation.</title>
        <authorList>
            <consortium name="DOE Joint Genome Institute"/>
            <person name="Carr E.C."/>
            <person name="Barton Q."/>
            <person name="Grambo S."/>
            <person name="Sullivan M."/>
            <person name="Renfro C.M."/>
            <person name="Kuo A."/>
            <person name="Pangilinan J."/>
            <person name="Lipzen A."/>
            <person name="Keymanesh K."/>
            <person name="Savage E."/>
            <person name="Barry K."/>
            <person name="Grigoriev I.V."/>
            <person name="Riekhof W.R."/>
            <person name="Harris S.S."/>
        </authorList>
    </citation>
    <scope>NUCLEOTIDE SEQUENCE</scope>
    <source>
        <strain evidence="1">JF 03-4F</strain>
    </source>
</reference>
<proteinExistence type="predicted"/>
<comment type="caution">
    <text evidence="1">The sequence shown here is derived from an EMBL/GenBank/DDBJ whole genome shotgun (WGS) entry which is preliminary data.</text>
</comment>
<evidence type="ECO:0000313" key="1">
    <source>
        <dbReference type="EMBL" id="KAI1611835.1"/>
    </source>
</evidence>
<evidence type="ECO:0000313" key="2">
    <source>
        <dbReference type="Proteomes" id="UP001203852"/>
    </source>
</evidence>
<protein>
    <recommendedName>
        <fullName evidence="3">SnoaL-like domain-containing protein</fullName>
    </recommendedName>
</protein>
<sequence length="162" mass="18329">MSSSYITAHTAWPTSVAVKPEVQRLLAHFYSLLDIPDTSVGHRFAEEVFAKDGVMFGMGPGFDGEAEIRKSREYAWIDYTSRRHEMLRVYAHDALGLDLLVIGRVEMGVRNGRTVNEEFVARFVVDEATLESKSPNGDDGVRLKFSRVWSNMEPIMAAMREQ</sequence>
<keyword evidence="2" id="KW-1185">Reference proteome</keyword>
<dbReference type="AlphaFoldDB" id="A0AAN6DS53"/>
<gene>
    <name evidence="1" type="ORF">EDD36DRAFT_267734</name>
</gene>
<evidence type="ECO:0008006" key="3">
    <source>
        <dbReference type="Google" id="ProtNLM"/>
    </source>
</evidence>
<dbReference type="EMBL" id="MU404355">
    <property type="protein sequence ID" value="KAI1611835.1"/>
    <property type="molecule type" value="Genomic_DNA"/>
</dbReference>
<organism evidence="1 2">
    <name type="scientific">Exophiala viscosa</name>
    <dbReference type="NCBI Taxonomy" id="2486360"/>
    <lineage>
        <taxon>Eukaryota</taxon>
        <taxon>Fungi</taxon>
        <taxon>Dikarya</taxon>
        <taxon>Ascomycota</taxon>
        <taxon>Pezizomycotina</taxon>
        <taxon>Eurotiomycetes</taxon>
        <taxon>Chaetothyriomycetidae</taxon>
        <taxon>Chaetothyriales</taxon>
        <taxon>Herpotrichiellaceae</taxon>
        <taxon>Exophiala</taxon>
    </lineage>
</organism>
<name>A0AAN6DS53_9EURO</name>
<dbReference type="Proteomes" id="UP001203852">
    <property type="component" value="Unassembled WGS sequence"/>
</dbReference>
<accession>A0AAN6DS53</accession>